<reference evidence="1" key="2">
    <citation type="submission" date="2014-05" db="EMBL/GenBank/DDBJ databases">
        <title>The genome and life-stage specific transcriptomes of Globodera pallida elucidate key aspects of plant parasitism by a cyst nematode.</title>
        <authorList>
            <person name="Cotton J.A."/>
            <person name="Lilley C.J."/>
            <person name="Jones L.M."/>
            <person name="Kikuchi T."/>
            <person name="Reid A.J."/>
            <person name="Thorpe P."/>
            <person name="Tsai I.J."/>
            <person name="Beasley H."/>
            <person name="Blok V."/>
            <person name="Cock P.J.A."/>
            <person name="Van den Akker S.E."/>
            <person name="Holroyd N."/>
            <person name="Hunt M."/>
            <person name="Mantelin S."/>
            <person name="Naghra H."/>
            <person name="Pain A."/>
            <person name="Palomares-Rius J.E."/>
            <person name="Zarowiecki M."/>
            <person name="Berriman M."/>
            <person name="Jones J.T."/>
            <person name="Urwin P.E."/>
        </authorList>
    </citation>
    <scope>NUCLEOTIDE SEQUENCE [LARGE SCALE GENOMIC DNA]</scope>
    <source>
        <strain evidence="1">Lindley</strain>
    </source>
</reference>
<keyword evidence="1" id="KW-1185">Reference proteome</keyword>
<proteinExistence type="predicted"/>
<dbReference type="AlphaFoldDB" id="A0A183C011"/>
<organism evidence="1 2">
    <name type="scientific">Globodera pallida</name>
    <name type="common">Potato cyst nematode worm</name>
    <name type="synonym">Heterodera pallida</name>
    <dbReference type="NCBI Taxonomy" id="36090"/>
    <lineage>
        <taxon>Eukaryota</taxon>
        <taxon>Metazoa</taxon>
        <taxon>Ecdysozoa</taxon>
        <taxon>Nematoda</taxon>
        <taxon>Chromadorea</taxon>
        <taxon>Rhabditida</taxon>
        <taxon>Tylenchina</taxon>
        <taxon>Tylenchomorpha</taxon>
        <taxon>Tylenchoidea</taxon>
        <taxon>Heteroderidae</taxon>
        <taxon>Heteroderinae</taxon>
        <taxon>Globodera</taxon>
    </lineage>
</organism>
<evidence type="ECO:0000313" key="1">
    <source>
        <dbReference type="Proteomes" id="UP000050741"/>
    </source>
</evidence>
<reference evidence="1" key="1">
    <citation type="submission" date="2013-12" db="EMBL/GenBank/DDBJ databases">
        <authorList>
            <person name="Aslett M."/>
        </authorList>
    </citation>
    <scope>NUCLEOTIDE SEQUENCE [LARGE SCALE GENOMIC DNA]</scope>
    <source>
        <strain evidence="1">Lindley</strain>
    </source>
</reference>
<reference evidence="2" key="3">
    <citation type="submission" date="2016-06" db="UniProtKB">
        <authorList>
            <consortium name="WormBaseParasite"/>
        </authorList>
    </citation>
    <scope>IDENTIFICATION</scope>
</reference>
<accession>A0A183C011</accession>
<dbReference type="WBParaSite" id="GPLIN_000620300">
    <property type="protein sequence ID" value="GPLIN_000620300"/>
    <property type="gene ID" value="GPLIN_000620300"/>
</dbReference>
<protein>
    <submittedName>
        <fullName evidence="2">SRP54_N domain-containing protein</fullName>
    </submittedName>
</protein>
<sequence length="115" mass="13245">MRNWVEISSQIFGQQTKNDLLREFLLKSARHQHKKGQIGQALDTFCQLLLATGGHLSAEEMEGLADVCREKVRQTREFHERISQAVRQQLNESNSGRQNVVVHELWGQVLEDYGN</sequence>
<evidence type="ECO:0000313" key="2">
    <source>
        <dbReference type="WBParaSite" id="GPLIN_000620300"/>
    </source>
</evidence>
<name>A0A183C011_GLOPA</name>
<dbReference type="Proteomes" id="UP000050741">
    <property type="component" value="Unassembled WGS sequence"/>
</dbReference>